<evidence type="ECO:0000313" key="2">
    <source>
        <dbReference type="EMBL" id="MFB2895859.1"/>
    </source>
</evidence>
<comment type="caution">
    <text evidence="2">The sequence shown here is derived from an EMBL/GenBank/DDBJ whole genome shotgun (WGS) entry which is preliminary data.</text>
</comment>
<dbReference type="Proteomes" id="UP001576784">
    <property type="component" value="Unassembled WGS sequence"/>
</dbReference>
<evidence type="ECO:0000313" key="3">
    <source>
        <dbReference type="Proteomes" id="UP001576784"/>
    </source>
</evidence>
<reference evidence="2 3" key="1">
    <citation type="submission" date="2024-09" db="EMBL/GenBank/DDBJ databases">
        <title>Floridaenema gen nov. (Aerosakkonemataceae, Aerosakkonematales ord. nov., Cyanobacteria) from benthic tropical and subtropical fresh waters, with the description of four new species.</title>
        <authorList>
            <person name="Moretto J.A."/>
            <person name="Berthold D.E."/>
            <person name="Lefler F.W."/>
            <person name="Huang I.-S."/>
            <person name="Laughinghouse H. IV."/>
        </authorList>
    </citation>
    <scope>NUCLEOTIDE SEQUENCE [LARGE SCALE GENOMIC DNA]</scope>
    <source>
        <strain evidence="2 3">BLCC-F50</strain>
    </source>
</reference>
<name>A0ABV4XVU2_9CYAN</name>
<gene>
    <name evidence="2" type="ORF">ACE1CI_23365</name>
</gene>
<sequence>MLSNQKWAVYAIGSLIIGCTIAPFQLAQAKDEIATVSSIKKAPYSQVFYTGSIYAVRDHDYKGSEPKIGVSTLWSKNSANGNLSLRVRYCVPSGALIGSTASLSKLVLLSNNQSLVTIAQPVQTTPSYQRVIQNATAVPGLGFWDSDTYWGNDAFWDGIDEPFWSDAATLPSVTCSAGSSQFNIDPLANTIAQLPDQTLQMKLIFSNGETSDWKLGQKTVQALKDLLAVGQTSMNSSQTPSK</sequence>
<evidence type="ECO:0000256" key="1">
    <source>
        <dbReference type="SAM" id="Phobius"/>
    </source>
</evidence>
<accession>A0ABV4XVU2</accession>
<keyword evidence="1" id="KW-0472">Membrane</keyword>
<dbReference type="PROSITE" id="PS51257">
    <property type="entry name" value="PROKAR_LIPOPROTEIN"/>
    <property type="match status" value="1"/>
</dbReference>
<feature type="transmembrane region" description="Helical" evidence="1">
    <location>
        <begin position="7"/>
        <end position="26"/>
    </location>
</feature>
<organism evidence="2 3">
    <name type="scientific">Floridaenema flaviceps BLCC-F50</name>
    <dbReference type="NCBI Taxonomy" id="3153642"/>
    <lineage>
        <taxon>Bacteria</taxon>
        <taxon>Bacillati</taxon>
        <taxon>Cyanobacteriota</taxon>
        <taxon>Cyanophyceae</taxon>
        <taxon>Oscillatoriophycideae</taxon>
        <taxon>Aerosakkonematales</taxon>
        <taxon>Aerosakkonemataceae</taxon>
        <taxon>Floridanema</taxon>
        <taxon>Floridanema flaviceps</taxon>
    </lineage>
</organism>
<proteinExistence type="predicted"/>
<keyword evidence="1" id="KW-1133">Transmembrane helix</keyword>
<keyword evidence="1" id="KW-0812">Transmembrane</keyword>
<keyword evidence="3" id="KW-1185">Reference proteome</keyword>
<dbReference type="EMBL" id="JBHFNR010000172">
    <property type="protein sequence ID" value="MFB2895859.1"/>
    <property type="molecule type" value="Genomic_DNA"/>
</dbReference>
<protein>
    <submittedName>
        <fullName evidence="2">Uncharacterized protein</fullName>
    </submittedName>
</protein>